<dbReference type="Pfam" id="PF13406">
    <property type="entry name" value="SLT_2"/>
    <property type="match status" value="1"/>
</dbReference>
<evidence type="ECO:0000259" key="3">
    <source>
        <dbReference type="Pfam" id="PF13406"/>
    </source>
</evidence>
<feature type="transmembrane region" description="Helical" evidence="2">
    <location>
        <begin position="20"/>
        <end position="44"/>
    </location>
</feature>
<reference evidence="4 5" key="1">
    <citation type="submission" date="2017-07" db="EMBL/GenBank/DDBJ databases">
        <title>Complete genome sequence of Actinoalloteichus hoggarensis DSM 45943, type strain of Actinoalloteichus hoggarensis.</title>
        <authorList>
            <person name="Ruckert C."/>
            <person name="Nouioui I."/>
            <person name="Willmese J."/>
            <person name="van Wezel G."/>
            <person name="Klenk H.-P."/>
            <person name="Kalinowski J."/>
            <person name="Zotchev S.B."/>
        </authorList>
    </citation>
    <scope>NUCLEOTIDE SEQUENCE [LARGE SCALE GENOMIC DNA]</scope>
    <source>
        <strain evidence="4 5">DSM 45943</strain>
    </source>
</reference>
<gene>
    <name evidence="4" type="ORF">AHOG_03545</name>
</gene>
<evidence type="ECO:0000313" key="5">
    <source>
        <dbReference type="Proteomes" id="UP000204221"/>
    </source>
</evidence>
<organism evidence="4 5">
    <name type="scientific">Actinoalloteichus hoggarensis</name>
    <dbReference type="NCBI Taxonomy" id="1470176"/>
    <lineage>
        <taxon>Bacteria</taxon>
        <taxon>Bacillati</taxon>
        <taxon>Actinomycetota</taxon>
        <taxon>Actinomycetes</taxon>
        <taxon>Pseudonocardiales</taxon>
        <taxon>Pseudonocardiaceae</taxon>
        <taxon>Actinoalloteichus</taxon>
    </lineage>
</organism>
<keyword evidence="2" id="KW-0472">Membrane</keyword>
<dbReference type="EMBL" id="CP022521">
    <property type="protein sequence ID" value="ASO18366.1"/>
    <property type="molecule type" value="Genomic_DNA"/>
</dbReference>
<feature type="compositionally biased region" description="Pro residues" evidence="1">
    <location>
        <begin position="65"/>
        <end position="80"/>
    </location>
</feature>
<dbReference type="CDD" id="cd13399">
    <property type="entry name" value="Slt35-like"/>
    <property type="match status" value="1"/>
</dbReference>
<dbReference type="SUPFAM" id="SSF53955">
    <property type="entry name" value="Lysozyme-like"/>
    <property type="match status" value="1"/>
</dbReference>
<dbReference type="Gene3D" id="1.10.530.10">
    <property type="match status" value="1"/>
</dbReference>
<evidence type="ECO:0000313" key="4">
    <source>
        <dbReference type="EMBL" id="ASO18366.1"/>
    </source>
</evidence>
<dbReference type="Proteomes" id="UP000204221">
    <property type="component" value="Chromosome"/>
</dbReference>
<dbReference type="InterPro" id="IPR043426">
    <property type="entry name" value="MltB-like"/>
</dbReference>
<dbReference type="InterPro" id="IPR031304">
    <property type="entry name" value="SLT_2"/>
</dbReference>
<keyword evidence="2" id="KW-0812">Transmembrane</keyword>
<dbReference type="KEGG" id="ahg:AHOG_03545"/>
<dbReference type="AlphaFoldDB" id="A0A221VXU4"/>
<keyword evidence="5" id="KW-1185">Reference proteome</keyword>
<dbReference type="RefSeq" id="WP_093940082.1">
    <property type="nucleotide sequence ID" value="NZ_CP022521.1"/>
</dbReference>
<dbReference type="GO" id="GO:0008933">
    <property type="term" value="F:peptidoglycan lytic transglycosylase activity"/>
    <property type="evidence" value="ECO:0007669"/>
    <property type="project" value="TreeGrafter"/>
</dbReference>
<feature type="domain" description="Transglycosylase SLT" evidence="3">
    <location>
        <begin position="228"/>
        <end position="275"/>
    </location>
</feature>
<protein>
    <recommendedName>
        <fullName evidence="3">Transglycosylase SLT domain-containing protein</fullName>
    </recommendedName>
</protein>
<feature type="compositionally biased region" description="Polar residues" evidence="1">
    <location>
        <begin position="119"/>
        <end position="129"/>
    </location>
</feature>
<feature type="region of interest" description="Disordered" evidence="1">
    <location>
        <begin position="49"/>
        <end position="131"/>
    </location>
</feature>
<dbReference type="GO" id="GO:0009253">
    <property type="term" value="P:peptidoglycan catabolic process"/>
    <property type="evidence" value="ECO:0007669"/>
    <property type="project" value="TreeGrafter"/>
</dbReference>
<dbReference type="PANTHER" id="PTHR30163">
    <property type="entry name" value="MEMBRANE-BOUND LYTIC MUREIN TRANSGLYCOSYLASE B"/>
    <property type="match status" value="1"/>
</dbReference>
<dbReference type="OrthoDB" id="9796191at2"/>
<dbReference type="PANTHER" id="PTHR30163:SF8">
    <property type="entry name" value="LYTIC MUREIN TRANSGLYCOSYLASE"/>
    <property type="match status" value="1"/>
</dbReference>
<sequence length="315" mass="33563">MADIRSFLREIGPSSYPLRWAAVIGGLLVFVILVGFIGLTIWAVNSERVTPEPEPEPDHGLEMQRPPPAPPRVPVTPAPVQPEVSIPQPAAVPAPDLESIGTGGDGEEPPSAQGEPGDTEQSVETSSNPLDVWARDMATVIDAPPRALRAYANADAHLRVEQPSCGVSWTMLIGIGRVESDHGRFAGAELGEDGRPTIPIYGPPLDGSPGVMAIPDTDGGELDGDDVWDRAMGPVQFLPTTWELYGRDGNGDGVADPQNIDDAALSAATYLCSEGRDLNTPTGWWSAVLTYNNSVDYGQRVFNLAETYAGYVPEE</sequence>
<keyword evidence="2" id="KW-1133">Transmembrane helix</keyword>
<evidence type="ECO:0000256" key="2">
    <source>
        <dbReference type="SAM" id="Phobius"/>
    </source>
</evidence>
<accession>A0A221VXU4</accession>
<name>A0A221VXU4_9PSEU</name>
<dbReference type="InterPro" id="IPR023346">
    <property type="entry name" value="Lysozyme-like_dom_sf"/>
</dbReference>
<evidence type="ECO:0000256" key="1">
    <source>
        <dbReference type="SAM" id="MobiDB-lite"/>
    </source>
</evidence>
<proteinExistence type="predicted"/>